<dbReference type="EMBL" id="AP005411">
    <property type="protein sequence ID" value="BAD10343.1"/>
    <property type="molecule type" value="Genomic_DNA"/>
</dbReference>
<reference evidence="3" key="2">
    <citation type="journal article" date="2008" name="Nucleic Acids Res.">
        <title>The rice annotation project database (RAP-DB): 2008 update.</title>
        <authorList>
            <consortium name="The rice annotation project (RAP)"/>
        </authorList>
    </citation>
    <scope>GENOME REANNOTATION</scope>
    <source>
        <strain evidence="3">cv. Nipponbare</strain>
    </source>
</reference>
<feature type="compositionally biased region" description="Low complexity" evidence="1">
    <location>
        <begin position="58"/>
        <end position="70"/>
    </location>
</feature>
<name>Q6Z1P0_ORYSJ</name>
<evidence type="ECO:0000313" key="3">
    <source>
        <dbReference type="Proteomes" id="UP000000763"/>
    </source>
</evidence>
<feature type="region of interest" description="Disordered" evidence="1">
    <location>
        <begin position="20"/>
        <end position="148"/>
    </location>
</feature>
<dbReference type="AlphaFoldDB" id="Q6Z1P0"/>
<organism evidence="2 3">
    <name type="scientific">Oryza sativa subsp. japonica</name>
    <name type="common">Rice</name>
    <dbReference type="NCBI Taxonomy" id="39947"/>
    <lineage>
        <taxon>Eukaryota</taxon>
        <taxon>Viridiplantae</taxon>
        <taxon>Streptophyta</taxon>
        <taxon>Embryophyta</taxon>
        <taxon>Tracheophyta</taxon>
        <taxon>Spermatophyta</taxon>
        <taxon>Magnoliopsida</taxon>
        <taxon>Liliopsida</taxon>
        <taxon>Poales</taxon>
        <taxon>Poaceae</taxon>
        <taxon>BOP clade</taxon>
        <taxon>Oryzoideae</taxon>
        <taxon>Oryzeae</taxon>
        <taxon>Oryzinae</taxon>
        <taxon>Oryza</taxon>
        <taxon>Oryza sativa</taxon>
    </lineage>
</organism>
<accession>Q6Z1P0</accession>
<evidence type="ECO:0000313" key="2">
    <source>
        <dbReference type="EMBL" id="BAD10343.1"/>
    </source>
</evidence>
<feature type="compositionally biased region" description="Basic and acidic residues" evidence="1">
    <location>
        <begin position="132"/>
        <end position="148"/>
    </location>
</feature>
<dbReference type="Proteomes" id="UP000000763">
    <property type="component" value="Chromosome 8"/>
</dbReference>
<gene>
    <name evidence="2" type="primary">OSJNBa0044E16.29</name>
</gene>
<feature type="compositionally biased region" description="Low complexity" evidence="1">
    <location>
        <begin position="79"/>
        <end position="99"/>
    </location>
</feature>
<feature type="compositionally biased region" description="Basic and acidic residues" evidence="1">
    <location>
        <begin position="109"/>
        <end position="119"/>
    </location>
</feature>
<proteinExistence type="predicted"/>
<sequence>MTNSQLHFFKEKINYVHEHYTHSEEKNKERRAHGGRARRGSVCLHRNRLEPSASSSLSPRTRMPTATRPSPARRRLLQPTADAADGEGPPPAGRRLPLAARRRLLTPPTERERGGREEGEGAAAARCRRRRGEGEEREEREGGGVKEP</sequence>
<protein>
    <submittedName>
        <fullName evidence="2">Uncharacterized protein</fullName>
    </submittedName>
</protein>
<evidence type="ECO:0000256" key="1">
    <source>
        <dbReference type="SAM" id="MobiDB-lite"/>
    </source>
</evidence>
<feature type="compositionally biased region" description="Basic residues" evidence="1">
    <location>
        <begin position="29"/>
        <end position="39"/>
    </location>
</feature>
<reference evidence="3" key="1">
    <citation type="journal article" date="2005" name="Nature">
        <title>The map-based sequence of the rice genome.</title>
        <authorList>
            <consortium name="International rice genome sequencing project (IRGSP)"/>
            <person name="Matsumoto T."/>
            <person name="Wu J."/>
            <person name="Kanamori H."/>
            <person name="Katayose Y."/>
            <person name="Fujisawa M."/>
            <person name="Namiki N."/>
            <person name="Mizuno H."/>
            <person name="Yamamoto K."/>
            <person name="Antonio B.A."/>
            <person name="Baba T."/>
            <person name="Sakata K."/>
            <person name="Nagamura Y."/>
            <person name="Aoki H."/>
            <person name="Arikawa K."/>
            <person name="Arita K."/>
            <person name="Bito T."/>
            <person name="Chiden Y."/>
            <person name="Fujitsuka N."/>
            <person name="Fukunaka R."/>
            <person name="Hamada M."/>
            <person name="Harada C."/>
            <person name="Hayashi A."/>
            <person name="Hijishita S."/>
            <person name="Honda M."/>
            <person name="Hosokawa S."/>
            <person name="Ichikawa Y."/>
            <person name="Idonuma A."/>
            <person name="Iijima M."/>
            <person name="Ikeda M."/>
            <person name="Ikeno M."/>
            <person name="Ito K."/>
            <person name="Ito S."/>
            <person name="Ito T."/>
            <person name="Ito Y."/>
            <person name="Ito Y."/>
            <person name="Iwabuchi A."/>
            <person name="Kamiya K."/>
            <person name="Karasawa W."/>
            <person name="Kurita K."/>
            <person name="Katagiri S."/>
            <person name="Kikuta A."/>
            <person name="Kobayashi H."/>
            <person name="Kobayashi N."/>
            <person name="Machita K."/>
            <person name="Maehara T."/>
            <person name="Masukawa M."/>
            <person name="Mizubayashi T."/>
            <person name="Mukai Y."/>
            <person name="Nagasaki H."/>
            <person name="Nagata Y."/>
            <person name="Naito S."/>
            <person name="Nakashima M."/>
            <person name="Nakama Y."/>
            <person name="Nakamichi Y."/>
            <person name="Nakamura M."/>
            <person name="Meguro A."/>
            <person name="Negishi M."/>
            <person name="Ohta I."/>
            <person name="Ohta T."/>
            <person name="Okamoto M."/>
            <person name="Ono N."/>
            <person name="Saji S."/>
            <person name="Sakaguchi M."/>
            <person name="Sakai K."/>
            <person name="Shibata M."/>
            <person name="Shimokawa T."/>
            <person name="Song J."/>
            <person name="Takazaki Y."/>
            <person name="Terasawa K."/>
            <person name="Tsugane M."/>
            <person name="Tsuji K."/>
            <person name="Ueda S."/>
            <person name="Waki K."/>
            <person name="Yamagata H."/>
            <person name="Yamamoto M."/>
            <person name="Yamamoto S."/>
            <person name="Yamane H."/>
            <person name="Yoshiki S."/>
            <person name="Yoshihara R."/>
            <person name="Yukawa K."/>
            <person name="Zhong H."/>
            <person name="Yano M."/>
            <person name="Yuan Q."/>
            <person name="Ouyang S."/>
            <person name="Liu J."/>
            <person name="Jones K.M."/>
            <person name="Gansberger K."/>
            <person name="Moffat K."/>
            <person name="Hill J."/>
            <person name="Bera J."/>
            <person name="Fadrosh D."/>
            <person name="Jin S."/>
            <person name="Johri S."/>
            <person name="Kim M."/>
            <person name="Overton L."/>
            <person name="Reardon M."/>
            <person name="Tsitrin T."/>
            <person name="Vuong H."/>
            <person name="Weaver B."/>
            <person name="Ciecko A."/>
            <person name="Tallon L."/>
            <person name="Jackson J."/>
            <person name="Pai G."/>
            <person name="Aken S.V."/>
            <person name="Utterback T."/>
            <person name="Reidmuller S."/>
            <person name="Feldblyum T."/>
            <person name="Hsiao J."/>
            <person name="Zismann V."/>
            <person name="Iobst S."/>
            <person name="de Vazeille A.R."/>
            <person name="Buell C.R."/>
            <person name="Ying K."/>
            <person name="Li Y."/>
            <person name="Lu T."/>
            <person name="Huang Y."/>
            <person name="Zhao Q."/>
            <person name="Feng Q."/>
            <person name="Zhang L."/>
            <person name="Zhu J."/>
            <person name="Weng Q."/>
            <person name="Mu J."/>
            <person name="Lu Y."/>
            <person name="Fan D."/>
            <person name="Liu Y."/>
            <person name="Guan J."/>
            <person name="Zhang Y."/>
            <person name="Yu S."/>
            <person name="Liu X."/>
            <person name="Zhang Y."/>
            <person name="Hong G."/>
            <person name="Han B."/>
            <person name="Choisne N."/>
            <person name="Demange N."/>
            <person name="Orjeda G."/>
            <person name="Samain S."/>
            <person name="Cattolico L."/>
            <person name="Pelletier E."/>
            <person name="Couloux A."/>
            <person name="Segurens B."/>
            <person name="Wincker P."/>
            <person name="D'Hont A."/>
            <person name="Scarpelli C."/>
            <person name="Weissenbach J."/>
            <person name="Salanoubat M."/>
            <person name="Quetier F."/>
            <person name="Yu Y."/>
            <person name="Kim H.R."/>
            <person name="Rambo T."/>
            <person name="Currie J."/>
            <person name="Collura K."/>
            <person name="Luo M."/>
            <person name="Yang T."/>
            <person name="Ammiraju J.S.S."/>
            <person name="Engler F."/>
            <person name="Soderlund C."/>
            <person name="Wing R.A."/>
            <person name="Palmer L.E."/>
            <person name="de la Bastide M."/>
            <person name="Spiegel L."/>
            <person name="Nascimento L."/>
            <person name="Zutavern T."/>
            <person name="O'Shaughnessy A."/>
            <person name="Dike S."/>
            <person name="Dedhia N."/>
            <person name="Preston R."/>
            <person name="Balija V."/>
            <person name="McCombie W.R."/>
            <person name="Chow T."/>
            <person name="Chen H."/>
            <person name="Chung M."/>
            <person name="Chen C."/>
            <person name="Shaw J."/>
            <person name="Wu H."/>
            <person name="Hsiao K."/>
            <person name="Chao Y."/>
            <person name="Chu M."/>
            <person name="Cheng C."/>
            <person name="Hour A."/>
            <person name="Lee P."/>
            <person name="Lin S."/>
            <person name="Lin Y."/>
            <person name="Liou J."/>
            <person name="Liu S."/>
            <person name="Hsing Y."/>
            <person name="Raghuvanshi S."/>
            <person name="Mohanty A."/>
            <person name="Bharti A.K."/>
            <person name="Gaur A."/>
            <person name="Gupta V."/>
            <person name="Kumar D."/>
            <person name="Ravi V."/>
            <person name="Vij S."/>
            <person name="Kapur A."/>
            <person name="Khurana P."/>
            <person name="Khurana P."/>
            <person name="Khurana J.P."/>
            <person name="Tyagi A.K."/>
            <person name="Gaikwad K."/>
            <person name="Singh A."/>
            <person name="Dalal V."/>
            <person name="Srivastava S."/>
            <person name="Dixit A."/>
            <person name="Pal A.K."/>
            <person name="Ghazi I.A."/>
            <person name="Yadav M."/>
            <person name="Pandit A."/>
            <person name="Bhargava A."/>
            <person name="Sureshbabu K."/>
            <person name="Batra K."/>
            <person name="Sharma T.R."/>
            <person name="Mohapatra T."/>
            <person name="Singh N.K."/>
            <person name="Messing J."/>
            <person name="Nelson A.B."/>
            <person name="Fuks G."/>
            <person name="Kavchok S."/>
            <person name="Keizer G."/>
            <person name="Linton E."/>
            <person name="Llaca V."/>
            <person name="Song R."/>
            <person name="Tanyolac B."/>
            <person name="Young S."/>
            <person name="Ho-Il K."/>
            <person name="Hahn J.H."/>
            <person name="Sangsakoo G."/>
            <person name="Vanavichit A."/>
            <person name="de Mattos Luiz.A.T."/>
            <person name="Zimmer P.D."/>
            <person name="Malone G."/>
            <person name="Dellagostin O."/>
            <person name="de Oliveira A.C."/>
            <person name="Bevan M."/>
            <person name="Bancroft I."/>
            <person name="Minx P."/>
            <person name="Cordum H."/>
            <person name="Wilson R."/>
            <person name="Cheng Z."/>
            <person name="Jin W."/>
            <person name="Jiang J."/>
            <person name="Leong S.A."/>
            <person name="Iwama H."/>
            <person name="Gojobori T."/>
            <person name="Itoh T."/>
            <person name="Niimura Y."/>
            <person name="Fujii Y."/>
            <person name="Habara T."/>
            <person name="Sakai H."/>
            <person name="Sato Y."/>
            <person name="Wilson G."/>
            <person name="Kumar K."/>
            <person name="McCouch S."/>
            <person name="Juretic N."/>
            <person name="Hoen D."/>
            <person name="Wright S."/>
            <person name="Bruskiewich R."/>
            <person name="Bureau T."/>
            <person name="Miyao A."/>
            <person name="Hirochika H."/>
            <person name="Nishikawa T."/>
            <person name="Kadowaki K."/>
            <person name="Sugiura M."/>
            <person name="Burr B."/>
            <person name="Sasaki T."/>
        </authorList>
    </citation>
    <scope>NUCLEOTIDE SEQUENCE [LARGE SCALE GENOMIC DNA]</scope>
    <source>
        <strain evidence="3">cv. Nipponbare</strain>
    </source>
</reference>